<comment type="similarity">
    <text evidence="16">Belongs to the SEDS family. FtsW subfamily.</text>
</comment>
<name>A0A1B1N0P9_9BACL</name>
<keyword evidence="10 23" id="KW-1133">Transmembrane helix</keyword>
<evidence type="ECO:0000256" key="14">
    <source>
        <dbReference type="ARBA" id="ARBA00032370"/>
    </source>
</evidence>
<feature type="region of interest" description="Disordered" evidence="22">
    <location>
        <begin position="1"/>
        <end position="21"/>
    </location>
</feature>
<dbReference type="EMBL" id="CP014167">
    <property type="protein sequence ID" value="ANS75014.1"/>
    <property type="molecule type" value="Genomic_DNA"/>
</dbReference>
<dbReference type="PANTHER" id="PTHR30474:SF2">
    <property type="entry name" value="PEPTIDOGLYCAN GLYCOSYLTRANSFERASE FTSW-RELATED"/>
    <property type="match status" value="1"/>
</dbReference>
<keyword evidence="5" id="KW-0328">Glycosyltransferase</keyword>
<dbReference type="GO" id="GO:0032153">
    <property type="term" value="C:cell division site"/>
    <property type="evidence" value="ECO:0007669"/>
    <property type="project" value="TreeGrafter"/>
</dbReference>
<comment type="subcellular location">
    <subcellularLocation>
        <location evidence="1">Cell membrane</location>
        <topology evidence="1">Multi-pass membrane protein</topology>
    </subcellularLocation>
</comment>
<evidence type="ECO:0000313" key="24">
    <source>
        <dbReference type="EMBL" id="ANS75014.1"/>
    </source>
</evidence>
<protein>
    <recommendedName>
        <fullName evidence="17">Probable peptidoglycan glycosyltransferase FtsW</fullName>
        <ecNumber evidence="19">2.4.99.28</ecNumber>
    </recommendedName>
    <alternativeName>
        <fullName evidence="18">Cell division protein FtsW</fullName>
    </alternativeName>
    <alternativeName>
        <fullName evidence="15">Cell wall polymerase</fullName>
    </alternativeName>
    <alternativeName>
        <fullName evidence="14">Peptidoglycan polymerase</fullName>
    </alternativeName>
</protein>
<keyword evidence="3" id="KW-1003">Cell membrane</keyword>
<sequence length="431" mass="47017">MRRTNGNNDTRKQAEQPNEAKRGTPDFQLLVLTLLLVGFGLVMVFSSSSSIAVINSDFHNDSMYFVKKQLLFAIGGVICMFITMNIPFQKYKKLFVPAFILVVIILLLMPFIGSLRNGSRSWLILGPISIQPTEFAKITIILYLAALITKKGERFRDLRTGYIPVTMIVGFVAGLIMLQPDFGSCLILVATSGLIIFAGGANLKHILASLVLLAIGAGLVLGAKALIDGLHSSGAADSIASGYKAGRFQAYINPFQDPKGYGWNLLQSLTAIGHGGITGTGFGQSIQKLHYLPNPYNDFIFSVIGEEFGFIGTLLFLIVYVYFIWRGLLVSLRCQDTFGTLVGVGIMGLIAIQAFVNIGGVTRTIPITGVTLPFISYGGSSLLVMMASMGIVLSISRASVMIQKREVTKSVVVREDEVNGRRRRYGRYETR</sequence>
<dbReference type="AlphaFoldDB" id="A0A1B1N0P9"/>
<comment type="pathway">
    <text evidence="2">Cell wall biogenesis; peptidoglycan biosynthesis.</text>
</comment>
<dbReference type="GO" id="GO:0015648">
    <property type="term" value="F:lipid-linked peptidoglycan transporter activity"/>
    <property type="evidence" value="ECO:0007669"/>
    <property type="project" value="TreeGrafter"/>
</dbReference>
<evidence type="ECO:0000256" key="18">
    <source>
        <dbReference type="ARBA" id="ARBA00041418"/>
    </source>
</evidence>
<evidence type="ECO:0000256" key="1">
    <source>
        <dbReference type="ARBA" id="ARBA00004651"/>
    </source>
</evidence>
<keyword evidence="8" id="KW-0133">Cell shape</keyword>
<keyword evidence="4" id="KW-0132">Cell division</keyword>
<feature type="transmembrane region" description="Helical" evidence="23">
    <location>
        <begin position="184"/>
        <end position="203"/>
    </location>
</feature>
<evidence type="ECO:0000256" key="13">
    <source>
        <dbReference type="ARBA" id="ARBA00023316"/>
    </source>
</evidence>
<dbReference type="GO" id="GO:0009252">
    <property type="term" value="P:peptidoglycan biosynthetic process"/>
    <property type="evidence" value="ECO:0007669"/>
    <property type="project" value="UniProtKB-KW"/>
</dbReference>
<keyword evidence="13" id="KW-0961">Cell wall biogenesis/degradation</keyword>
<evidence type="ECO:0000256" key="11">
    <source>
        <dbReference type="ARBA" id="ARBA00023136"/>
    </source>
</evidence>
<dbReference type="RefSeq" id="WP_068696247.1">
    <property type="nucleotide sequence ID" value="NZ_CP014167.1"/>
</dbReference>
<feature type="transmembrane region" description="Helical" evidence="23">
    <location>
        <begin position="210"/>
        <end position="227"/>
    </location>
</feature>
<dbReference type="GO" id="GO:0051301">
    <property type="term" value="P:cell division"/>
    <property type="evidence" value="ECO:0007669"/>
    <property type="project" value="UniProtKB-KW"/>
</dbReference>
<dbReference type="KEGG" id="pyg:AWM70_10705"/>
<evidence type="ECO:0000256" key="20">
    <source>
        <dbReference type="ARBA" id="ARBA00049902"/>
    </source>
</evidence>
<dbReference type="OrthoDB" id="9812661at2"/>
<dbReference type="Proteomes" id="UP000092573">
    <property type="component" value="Chromosome"/>
</dbReference>
<evidence type="ECO:0000256" key="22">
    <source>
        <dbReference type="SAM" id="MobiDB-lite"/>
    </source>
</evidence>
<organism evidence="24 25">
    <name type="scientific">Paenibacillus yonginensis</name>
    <dbReference type="NCBI Taxonomy" id="1462996"/>
    <lineage>
        <taxon>Bacteria</taxon>
        <taxon>Bacillati</taxon>
        <taxon>Bacillota</taxon>
        <taxon>Bacilli</taxon>
        <taxon>Bacillales</taxon>
        <taxon>Paenibacillaceae</taxon>
        <taxon>Paenibacillus</taxon>
    </lineage>
</organism>
<evidence type="ECO:0000256" key="17">
    <source>
        <dbReference type="ARBA" id="ARBA00041185"/>
    </source>
</evidence>
<feature type="transmembrane region" description="Helical" evidence="23">
    <location>
        <begin position="69"/>
        <end position="87"/>
    </location>
</feature>
<dbReference type="STRING" id="1462996.AWM70_10705"/>
<keyword evidence="11 23" id="KW-0472">Membrane</keyword>
<keyword evidence="6" id="KW-0808">Transferase</keyword>
<evidence type="ECO:0000256" key="6">
    <source>
        <dbReference type="ARBA" id="ARBA00022679"/>
    </source>
</evidence>
<evidence type="ECO:0000256" key="3">
    <source>
        <dbReference type="ARBA" id="ARBA00022475"/>
    </source>
</evidence>
<comment type="catalytic activity">
    <reaction evidence="20">
        <text>[GlcNAc-(1-&gt;4)-Mur2Ac(oyl-L-Ala-gamma-D-Glu-L-Lys-D-Ala-D-Ala)](n)-di-trans,octa-cis-undecaprenyl diphosphate + beta-D-GlcNAc-(1-&gt;4)-Mur2Ac(oyl-L-Ala-gamma-D-Glu-L-Lys-D-Ala-D-Ala)-di-trans,octa-cis-undecaprenyl diphosphate = [GlcNAc-(1-&gt;4)-Mur2Ac(oyl-L-Ala-gamma-D-Glu-L-Lys-D-Ala-D-Ala)](n+1)-di-trans,octa-cis-undecaprenyl diphosphate + di-trans,octa-cis-undecaprenyl diphosphate + H(+)</text>
        <dbReference type="Rhea" id="RHEA:23708"/>
        <dbReference type="Rhea" id="RHEA-COMP:9602"/>
        <dbReference type="Rhea" id="RHEA-COMP:9603"/>
        <dbReference type="ChEBI" id="CHEBI:15378"/>
        <dbReference type="ChEBI" id="CHEBI:58405"/>
        <dbReference type="ChEBI" id="CHEBI:60033"/>
        <dbReference type="ChEBI" id="CHEBI:78435"/>
        <dbReference type="EC" id="2.4.99.28"/>
    </reaction>
</comment>
<evidence type="ECO:0000313" key="25">
    <source>
        <dbReference type="Proteomes" id="UP000092573"/>
    </source>
</evidence>
<dbReference type="Pfam" id="PF01098">
    <property type="entry name" value="FTSW_RODA_SPOVE"/>
    <property type="match status" value="1"/>
</dbReference>
<evidence type="ECO:0000256" key="15">
    <source>
        <dbReference type="ARBA" id="ARBA00033270"/>
    </source>
</evidence>
<reference evidence="24 25" key="1">
    <citation type="submission" date="2016-01" db="EMBL/GenBank/DDBJ databases">
        <title>Complete Genome Sequence of Paenibacillus yonginensis DCY84, a novel Plant Growth-Promoting Bacteria with Elicitation of Induced Systemic Resistance.</title>
        <authorList>
            <person name="Kim Y.J."/>
            <person name="Yang D.C."/>
            <person name="Sukweenadhi J."/>
        </authorList>
    </citation>
    <scope>NUCLEOTIDE SEQUENCE [LARGE SCALE GENOMIC DNA]</scope>
    <source>
        <strain evidence="24 25">DCY84</strain>
    </source>
</reference>
<dbReference type="GO" id="GO:0008955">
    <property type="term" value="F:peptidoglycan glycosyltransferase activity"/>
    <property type="evidence" value="ECO:0007669"/>
    <property type="project" value="UniProtKB-EC"/>
</dbReference>
<gene>
    <name evidence="24" type="ORF">AWM70_10705</name>
</gene>
<feature type="transmembrane region" description="Helical" evidence="23">
    <location>
        <begin position="299"/>
        <end position="325"/>
    </location>
</feature>
<accession>A0A1B1N0P9</accession>
<proteinExistence type="inferred from homology"/>
<keyword evidence="7 23" id="KW-0812">Transmembrane</keyword>
<evidence type="ECO:0000256" key="7">
    <source>
        <dbReference type="ARBA" id="ARBA00022692"/>
    </source>
</evidence>
<feature type="transmembrane region" description="Helical" evidence="23">
    <location>
        <begin position="29"/>
        <end position="54"/>
    </location>
</feature>
<evidence type="ECO:0000256" key="9">
    <source>
        <dbReference type="ARBA" id="ARBA00022984"/>
    </source>
</evidence>
<feature type="transmembrane region" description="Helical" evidence="23">
    <location>
        <begin position="374"/>
        <end position="395"/>
    </location>
</feature>
<evidence type="ECO:0000256" key="12">
    <source>
        <dbReference type="ARBA" id="ARBA00023306"/>
    </source>
</evidence>
<evidence type="ECO:0000256" key="5">
    <source>
        <dbReference type="ARBA" id="ARBA00022676"/>
    </source>
</evidence>
<evidence type="ECO:0000256" key="19">
    <source>
        <dbReference type="ARBA" id="ARBA00044770"/>
    </source>
</evidence>
<keyword evidence="9" id="KW-0573">Peptidoglycan synthesis</keyword>
<dbReference type="GO" id="GO:0005886">
    <property type="term" value="C:plasma membrane"/>
    <property type="evidence" value="ECO:0007669"/>
    <property type="project" value="UniProtKB-SubCell"/>
</dbReference>
<dbReference type="PANTHER" id="PTHR30474">
    <property type="entry name" value="CELL CYCLE PROTEIN"/>
    <property type="match status" value="1"/>
</dbReference>
<feature type="transmembrane region" description="Helical" evidence="23">
    <location>
        <begin position="160"/>
        <end position="178"/>
    </location>
</feature>
<evidence type="ECO:0000256" key="4">
    <source>
        <dbReference type="ARBA" id="ARBA00022618"/>
    </source>
</evidence>
<evidence type="ECO:0000256" key="8">
    <source>
        <dbReference type="ARBA" id="ARBA00022960"/>
    </source>
</evidence>
<dbReference type="GO" id="GO:0071555">
    <property type="term" value="P:cell wall organization"/>
    <property type="evidence" value="ECO:0007669"/>
    <property type="project" value="UniProtKB-KW"/>
</dbReference>
<evidence type="ECO:0000256" key="10">
    <source>
        <dbReference type="ARBA" id="ARBA00022989"/>
    </source>
</evidence>
<comment type="function">
    <text evidence="21">Peptidoglycan polymerase that is essential for cell division.</text>
</comment>
<feature type="transmembrane region" description="Helical" evidence="23">
    <location>
        <begin position="94"/>
        <end position="112"/>
    </location>
</feature>
<evidence type="ECO:0000256" key="21">
    <source>
        <dbReference type="ARBA" id="ARBA00049966"/>
    </source>
</evidence>
<keyword evidence="25" id="KW-1185">Reference proteome</keyword>
<dbReference type="NCBIfam" id="TIGR02614">
    <property type="entry name" value="ftsW"/>
    <property type="match status" value="1"/>
</dbReference>
<evidence type="ECO:0000256" key="23">
    <source>
        <dbReference type="SAM" id="Phobius"/>
    </source>
</evidence>
<dbReference type="InterPro" id="IPR001182">
    <property type="entry name" value="FtsW/RodA"/>
</dbReference>
<feature type="transmembrane region" description="Helical" evidence="23">
    <location>
        <begin position="124"/>
        <end position="148"/>
    </location>
</feature>
<evidence type="ECO:0000256" key="2">
    <source>
        <dbReference type="ARBA" id="ARBA00004752"/>
    </source>
</evidence>
<evidence type="ECO:0000256" key="16">
    <source>
        <dbReference type="ARBA" id="ARBA00038053"/>
    </source>
</evidence>
<dbReference type="InterPro" id="IPR013437">
    <property type="entry name" value="FtsW"/>
</dbReference>
<dbReference type="EC" id="2.4.99.28" evidence="19"/>
<feature type="compositionally biased region" description="Basic and acidic residues" evidence="22">
    <location>
        <begin position="9"/>
        <end position="21"/>
    </location>
</feature>
<dbReference type="GO" id="GO:0008360">
    <property type="term" value="P:regulation of cell shape"/>
    <property type="evidence" value="ECO:0007669"/>
    <property type="project" value="UniProtKB-KW"/>
</dbReference>
<feature type="transmembrane region" description="Helical" evidence="23">
    <location>
        <begin position="337"/>
        <end position="362"/>
    </location>
</feature>
<keyword evidence="12" id="KW-0131">Cell cycle</keyword>